<dbReference type="InterPro" id="IPR001919">
    <property type="entry name" value="CBD2"/>
</dbReference>
<evidence type="ECO:0000313" key="2">
    <source>
        <dbReference type="EMBL" id="PZG01533.1"/>
    </source>
</evidence>
<name>A0A2W2CSG6_9ACTN</name>
<sequence length="158" mass="15747">MTAQPAIAVGGGTFTATVPARSLVTYVIRGGGTVTTPPTTTPPTTTPPTTAPPAGCRVTYTNNSWNTGLTASITIANTGTTAVNGWSLVFTLPAGQSITSGWNASYSPTSGQITARNASYNAAIPVNGSVNIGFQANHTGNTATPASFTLNGSPCAVG</sequence>
<dbReference type="Pfam" id="PF00553">
    <property type="entry name" value="CBM_2"/>
    <property type="match status" value="1"/>
</dbReference>
<dbReference type="InterPro" id="IPR008965">
    <property type="entry name" value="CBM2/CBM3_carb-bd_dom_sf"/>
</dbReference>
<dbReference type="InterPro" id="IPR012291">
    <property type="entry name" value="CBM2_carb-bd_dom_sf"/>
</dbReference>
<feature type="domain" description="CBM2" evidence="1">
    <location>
        <begin position="49"/>
        <end position="158"/>
    </location>
</feature>
<evidence type="ECO:0000313" key="3">
    <source>
        <dbReference type="Proteomes" id="UP000248749"/>
    </source>
</evidence>
<reference evidence="2 3" key="1">
    <citation type="submission" date="2018-01" db="EMBL/GenBank/DDBJ databases">
        <title>Draft genome sequence of Salinispora sp. 13K206.</title>
        <authorList>
            <person name="Sahin N."/>
            <person name="Saygin H."/>
            <person name="Ay H."/>
        </authorList>
    </citation>
    <scope>NUCLEOTIDE SEQUENCE [LARGE SCALE GENOMIC DNA]</scope>
    <source>
        <strain evidence="2 3">13K206</strain>
    </source>
</reference>
<dbReference type="OrthoDB" id="4408092at2"/>
<keyword evidence="3" id="KW-1185">Reference proteome</keyword>
<dbReference type="InterPro" id="IPR013780">
    <property type="entry name" value="Glyco_hydro_b"/>
</dbReference>
<dbReference type="EMBL" id="POUB01000027">
    <property type="protein sequence ID" value="PZG01533.1"/>
    <property type="molecule type" value="Genomic_DNA"/>
</dbReference>
<dbReference type="GO" id="GO:0004553">
    <property type="term" value="F:hydrolase activity, hydrolyzing O-glycosyl compounds"/>
    <property type="evidence" value="ECO:0007669"/>
    <property type="project" value="InterPro"/>
</dbReference>
<dbReference type="GO" id="GO:0005975">
    <property type="term" value="P:carbohydrate metabolic process"/>
    <property type="evidence" value="ECO:0007669"/>
    <property type="project" value="InterPro"/>
</dbReference>
<protein>
    <recommendedName>
        <fullName evidence="1">CBM2 domain-containing protein</fullName>
    </recommendedName>
</protein>
<comment type="caution">
    <text evidence="2">The sequence shown here is derived from an EMBL/GenBank/DDBJ whole genome shotgun (WGS) entry which is preliminary data.</text>
</comment>
<dbReference type="Gene3D" id="2.60.40.290">
    <property type="match status" value="1"/>
</dbReference>
<dbReference type="PROSITE" id="PS51173">
    <property type="entry name" value="CBM2"/>
    <property type="match status" value="1"/>
</dbReference>
<gene>
    <name evidence="2" type="ORF">C1I99_06905</name>
</gene>
<dbReference type="SMART" id="SM00637">
    <property type="entry name" value="CBD_II"/>
    <property type="match status" value="1"/>
</dbReference>
<proteinExistence type="predicted"/>
<dbReference type="GO" id="GO:0030247">
    <property type="term" value="F:polysaccharide binding"/>
    <property type="evidence" value="ECO:0007669"/>
    <property type="project" value="UniProtKB-UniRule"/>
</dbReference>
<dbReference type="SUPFAM" id="SSF49384">
    <property type="entry name" value="Carbohydrate-binding domain"/>
    <property type="match status" value="1"/>
</dbReference>
<accession>A0A2W2CSG6</accession>
<organism evidence="2 3">
    <name type="scientific">Micromonospora deserti</name>
    <dbReference type="NCBI Taxonomy" id="2070366"/>
    <lineage>
        <taxon>Bacteria</taxon>
        <taxon>Bacillati</taxon>
        <taxon>Actinomycetota</taxon>
        <taxon>Actinomycetes</taxon>
        <taxon>Micromonosporales</taxon>
        <taxon>Micromonosporaceae</taxon>
        <taxon>Micromonospora</taxon>
    </lineage>
</organism>
<dbReference type="AlphaFoldDB" id="A0A2W2CSG6"/>
<dbReference type="Gene3D" id="2.60.40.1180">
    <property type="entry name" value="Golgi alpha-mannosidase II"/>
    <property type="match status" value="1"/>
</dbReference>
<evidence type="ECO:0000259" key="1">
    <source>
        <dbReference type="PROSITE" id="PS51173"/>
    </source>
</evidence>
<dbReference type="Proteomes" id="UP000248749">
    <property type="component" value="Unassembled WGS sequence"/>
</dbReference>